<dbReference type="CDD" id="cd08422">
    <property type="entry name" value="PBP2_CrgA_like"/>
    <property type="match status" value="1"/>
</dbReference>
<sequence>MDRLTAVKVLLDVAQTESFTATSERLDISRPMVTRNVEAVENWLGARLLQRTTRKVSLTSVGEQMLPELQRWVEQALLIEENLMPKQSLQGFVRISVSMSFGFSMLMPALQQFRQQYPGIKIDIDAQDRAVDMVSERIDLAIRTTNDPDPALVGRCFAICHSKLVASPEYLASHPEIAHPTDLTKHRCLGYKNFGRHVWQLTKGEQKHDVEVSCDISANEATVLLHGSIAGLGVSMQPEYLADEKIARGELNWVLPDWQLTSLKMYLLYPSRKHLAHPVRALIDFLVQYFKMD</sequence>
<dbReference type="GO" id="GO:0003700">
    <property type="term" value="F:DNA-binding transcription factor activity"/>
    <property type="evidence" value="ECO:0007669"/>
    <property type="project" value="InterPro"/>
</dbReference>
<dbReference type="PANTHER" id="PTHR30537:SF35">
    <property type="entry name" value="TRANSCRIPTIONAL REGULATORY PROTEIN"/>
    <property type="match status" value="1"/>
</dbReference>
<dbReference type="GO" id="GO:0006351">
    <property type="term" value="P:DNA-templated transcription"/>
    <property type="evidence" value="ECO:0007669"/>
    <property type="project" value="TreeGrafter"/>
</dbReference>
<dbReference type="Pfam" id="PF03466">
    <property type="entry name" value="LysR_substrate"/>
    <property type="match status" value="1"/>
</dbReference>
<evidence type="ECO:0000256" key="3">
    <source>
        <dbReference type="ARBA" id="ARBA00023125"/>
    </source>
</evidence>
<evidence type="ECO:0000313" key="7">
    <source>
        <dbReference type="Proteomes" id="UP000037530"/>
    </source>
</evidence>
<evidence type="ECO:0000256" key="2">
    <source>
        <dbReference type="ARBA" id="ARBA00023015"/>
    </source>
</evidence>
<gene>
    <name evidence="6" type="ORF">AKJ31_13405</name>
</gene>
<dbReference type="Pfam" id="PF00126">
    <property type="entry name" value="HTH_1"/>
    <property type="match status" value="1"/>
</dbReference>
<comment type="similarity">
    <text evidence="1">Belongs to the LysR transcriptional regulatory family.</text>
</comment>
<keyword evidence="7" id="KW-1185">Reference proteome</keyword>
<dbReference type="FunFam" id="3.40.190.290:FF:000001">
    <property type="entry name" value="Transcriptional regulator, LysR family"/>
    <property type="match status" value="1"/>
</dbReference>
<keyword evidence="4" id="KW-0804">Transcription</keyword>
<keyword evidence="2" id="KW-0805">Transcription regulation</keyword>
<dbReference type="AlphaFoldDB" id="A0A0M0HZ81"/>
<dbReference type="Proteomes" id="UP000037530">
    <property type="component" value="Unassembled WGS sequence"/>
</dbReference>
<dbReference type="SUPFAM" id="SSF53850">
    <property type="entry name" value="Periplasmic binding protein-like II"/>
    <property type="match status" value="1"/>
</dbReference>
<dbReference type="InterPro" id="IPR000847">
    <property type="entry name" value="LysR_HTH_N"/>
</dbReference>
<dbReference type="PROSITE" id="PS50931">
    <property type="entry name" value="HTH_LYSR"/>
    <property type="match status" value="1"/>
</dbReference>
<evidence type="ECO:0000256" key="4">
    <source>
        <dbReference type="ARBA" id="ARBA00023163"/>
    </source>
</evidence>
<evidence type="ECO:0000313" key="6">
    <source>
        <dbReference type="EMBL" id="KOO07147.1"/>
    </source>
</evidence>
<dbReference type="InterPro" id="IPR036390">
    <property type="entry name" value="WH_DNA-bd_sf"/>
</dbReference>
<proteinExistence type="inferred from homology"/>
<dbReference type="InterPro" id="IPR058163">
    <property type="entry name" value="LysR-type_TF_proteobact-type"/>
</dbReference>
<dbReference type="FunFam" id="1.10.10.10:FF:000001">
    <property type="entry name" value="LysR family transcriptional regulator"/>
    <property type="match status" value="1"/>
</dbReference>
<evidence type="ECO:0000256" key="1">
    <source>
        <dbReference type="ARBA" id="ARBA00009437"/>
    </source>
</evidence>
<accession>A0A0M0HZ81</accession>
<dbReference type="Gene3D" id="1.10.10.10">
    <property type="entry name" value="Winged helix-like DNA-binding domain superfamily/Winged helix DNA-binding domain"/>
    <property type="match status" value="1"/>
</dbReference>
<protein>
    <submittedName>
        <fullName evidence="6">LysR family transcriptional regulator</fullName>
    </submittedName>
</protein>
<dbReference type="RefSeq" id="WP_053409605.1">
    <property type="nucleotide sequence ID" value="NZ_DAIPHI010000037.1"/>
</dbReference>
<comment type="caution">
    <text evidence="6">The sequence shown here is derived from an EMBL/GenBank/DDBJ whole genome shotgun (WGS) entry which is preliminary data.</text>
</comment>
<organism evidence="6 7">
    <name type="scientific">Vibrio hepatarius</name>
    <dbReference type="NCBI Taxonomy" id="171383"/>
    <lineage>
        <taxon>Bacteria</taxon>
        <taxon>Pseudomonadati</taxon>
        <taxon>Pseudomonadota</taxon>
        <taxon>Gammaproteobacteria</taxon>
        <taxon>Vibrionales</taxon>
        <taxon>Vibrionaceae</taxon>
        <taxon>Vibrio</taxon>
        <taxon>Vibrio oreintalis group</taxon>
    </lineage>
</organism>
<dbReference type="STRING" id="171383.AKJ31_13405"/>
<dbReference type="InterPro" id="IPR036388">
    <property type="entry name" value="WH-like_DNA-bd_sf"/>
</dbReference>
<dbReference type="PATRIC" id="fig|171383.3.peg.2737"/>
<dbReference type="SUPFAM" id="SSF46785">
    <property type="entry name" value="Winged helix' DNA-binding domain"/>
    <property type="match status" value="1"/>
</dbReference>
<dbReference type="InterPro" id="IPR005119">
    <property type="entry name" value="LysR_subst-bd"/>
</dbReference>
<keyword evidence="3" id="KW-0238">DNA-binding</keyword>
<dbReference type="OrthoDB" id="9786526at2"/>
<dbReference type="EMBL" id="LHPI01000012">
    <property type="protein sequence ID" value="KOO07147.1"/>
    <property type="molecule type" value="Genomic_DNA"/>
</dbReference>
<dbReference type="GO" id="GO:0043565">
    <property type="term" value="F:sequence-specific DNA binding"/>
    <property type="evidence" value="ECO:0007669"/>
    <property type="project" value="TreeGrafter"/>
</dbReference>
<reference evidence="7" key="1">
    <citation type="submission" date="2015-08" db="EMBL/GenBank/DDBJ databases">
        <title>Vibrio galatheae sp. nov., a novel member of the Vibrionaceae family isolated from the Solomon Islands.</title>
        <authorList>
            <person name="Giubergia S."/>
            <person name="Machado H."/>
            <person name="Mateiu R.V."/>
            <person name="Gram L."/>
        </authorList>
    </citation>
    <scope>NUCLEOTIDE SEQUENCE [LARGE SCALE GENOMIC DNA]</scope>
    <source>
        <strain evidence="7">DSM 19134</strain>
    </source>
</reference>
<feature type="domain" description="HTH lysR-type" evidence="5">
    <location>
        <begin position="1"/>
        <end position="59"/>
    </location>
</feature>
<dbReference type="PANTHER" id="PTHR30537">
    <property type="entry name" value="HTH-TYPE TRANSCRIPTIONAL REGULATOR"/>
    <property type="match status" value="1"/>
</dbReference>
<dbReference type="Gene3D" id="3.40.190.290">
    <property type="match status" value="1"/>
</dbReference>
<name>A0A0M0HZ81_9VIBR</name>
<evidence type="ECO:0000259" key="5">
    <source>
        <dbReference type="PROSITE" id="PS50931"/>
    </source>
</evidence>